<dbReference type="Proteomes" id="UP001312865">
    <property type="component" value="Unassembled WGS sequence"/>
</dbReference>
<keyword evidence="9" id="KW-1185">Reference proteome</keyword>
<name>A0ABU8H9B2_9BACI</name>
<comment type="caution">
    <text evidence="8">The sequence shown here is derived from an EMBL/GenBank/DDBJ whole genome shotgun (WGS) entry which is preliminary data.</text>
</comment>
<dbReference type="PROSITE" id="PS50983">
    <property type="entry name" value="FE_B12_PBP"/>
    <property type="match status" value="1"/>
</dbReference>
<comment type="subcellular location">
    <subcellularLocation>
        <location evidence="1">Cell membrane</location>
        <topology evidence="1">Lipid-anchor</topology>
    </subcellularLocation>
</comment>
<dbReference type="PANTHER" id="PTHR30532">
    <property type="entry name" value="IRON III DICITRATE-BINDING PERIPLASMIC PROTEIN"/>
    <property type="match status" value="1"/>
</dbReference>
<dbReference type="NCBIfam" id="NF008501">
    <property type="entry name" value="PRK11411.1"/>
    <property type="match status" value="1"/>
</dbReference>
<evidence type="ECO:0000313" key="8">
    <source>
        <dbReference type="EMBL" id="MEI5905880.1"/>
    </source>
</evidence>
<sequence length="331" mass="36913">MLGRQYIVSLLSIFLISILILAGCGAQSTQEGKTAEEKENTEKIMIQHELGETEISGKPEKVVVLEYSFVDALASLGVTPVGIADDGKKENIITSISDQIEEYTSVGTRKQPNLEVIHSLKPDLIIADLKRHKGIYEDLQAISPTIVLPSLDGNYEDNIEAFPVIAKALGMSDEAEVRLKDHHNQIEELRAMIPSDEGRSVLPAVVTSNGFFGHSDKSYVGSLFTDLGFTHAITEEDAKGLQEYLDSPYLKMNLEQLVEFNPDILFLMKSEDNTIEEEWEENPLWENISAVKNNQVYEVDRNTWAKFRGLISSELIGKDAVNHLYEGITVE</sequence>
<dbReference type="PROSITE" id="PS51257">
    <property type="entry name" value="PROKAR_LIPOPROTEIN"/>
    <property type="match status" value="1"/>
</dbReference>
<evidence type="ECO:0000259" key="7">
    <source>
        <dbReference type="PROSITE" id="PS50983"/>
    </source>
</evidence>
<gene>
    <name evidence="8" type="ORF">WAK64_02215</name>
</gene>
<feature type="domain" description="Fe/B12 periplasmic-binding" evidence="7">
    <location>
        <begin position="61"/>
        <end position="328"/>
    </location>
</feature>
<accession>A0ABU8H9B2</accession>
<evidence type="ECO:0000256" key="2">
    <source>
        <dbReference type="ARBA" id="ARBA00008814"/>
    </source>
</evidence>
<evidence type="ECO:0000256" key="1">
    <source>
        <dbReference type="ARBA" id="ARBA00004193"/>
    </source>
</evidence>
<dbReference type="PANTHER" id="PTHR30532:SF29">
    <property type="entry name" value="FE(3+) DICITRATE-BINDING PERIPLASMIC PROTEIN"/>
    <property type="match status" value="1"/>
</dbReference>
<organism evidence="8 9">
    <name type="scientific">Bacillus spongiae</name>
    <dbReference type="NCBI Taxonomy" id="2683610"/>
    <lineage>
        <taxon>Bacteria</taxon>
        <taxon>Bacillati</taxon>
        <taxon>Bacillota</taxon>
        <taxon>Bacilli</taxon>
        <taxon>Bacillales</taxon>
        <taxon>Bacillaceae</taxon>
        <taxon>Bacillus</taxon>
    </lineage>
</organism>
<dbReference type="InterPro" id="IPR002491">
    <property type="entry name" value="ABC_transptr_periplasmic_BD"/>
</dbReference>
<evidence type="ECO:0000256" key="6">
    <source>
        <dbReference type="ARBA" id="ARBA00023288"/>
    </source>
</evidence>
<dbReference type="EMBL" id="JBBAXC010000002">
    <property type="protein sequence ID" value="MEI5905880.1"/>
    <property type="molecule type" value="Genomic_DNA"/>
</dbReference>
<comment type="similarity">
    <text evidence="2">Belongs to the bacterial solute-binding protein 8 family.</text>
</comment>
<protein>
    <submittedName>
        <fullName evidence="8">Fe(3+) dicitrate ABC transporter substrate-binding protein</fullName>
    </submittedName>
</protein>
<evidence type="ECO:0000256" key="3">
    <source>
        <dbReference type="ARBA" id="ARBA00022448"/>
    </source>
</evidence>
<dbReference type="Pfam" id="PF01497">
    <property type="entry name" value="Peripla_BP_2"/>
    <property type="match status" value="1"/>
</dbReference>
<reference evidence="8 9" key="1">
    <citation type="journal article" date="2018" name="J. Microbiol.">
        <title>Bacillus spongiae sp. nov., isolated from sponge of Jeju Island.</title>
        <authorList>
            <person name="Lee G.E."/>
            <person name="Im W.T."/>
            <person name="Park J.S."/>
        </authorList>
    </citation>
    <scope>NUCLEOTIDE SEQUENCE [LARGE SCALE GENOMIC DNA]</scope>
    <source>
        <strain evidence="8 9">135PIL107-10</strain>
    </source>
</reference>
<keyword evidence="6" id="KW-0449">Lipoprotein</keyword>
<dbReference type="InterPro" id="IPR051313">
    <property type="entry name" value="Bact_iron-sidero_bind"/>
</dbReference>
<proteinExistence type="inferred from homology"/>
<evidence type="ECO:0000313" key="9">
    <source>
        <dbReference type="Proteomes" id="UP001312865"/>
    </source>
</evidence>
<keyword evidence="4" id="KW-0732">Signal</keyword>
<evidence type="ECO:0000256" key="4">
    <source>
        <dbReference type="ARBA" id="ARBA00022729"/>
    </source>
</evidence>
<keyword evidence="3" id="KW-0813">Transport</keyword>
<evidence type="ECO:0000256" key="5">
    <source>
        <dbReference type="ARBA" id="ARBA00023139"/>
    </source>
</evidence>
<keyword evidence="5" id="KW-0564">Palmitate</keyword>
<dbReference type="RefSeq" id="WP_336585302.1">
    <property type="nucleotide sequence ID" value="NZ_JBBAXC010000002.1"/>
</dbReference>
<dbReference type="Gene3D" id="3.40.50.1980">
    <property type="entry name" value="Nitrogenase molybdenum iron protein domain"/>
    <property type="match status" value="2"/>
</dbReference>
<dbReference type="SUPFAM" id="SSF53807">
    <property type="entry name" value="Helical backbone' metal receptor"/>
    <property type="match status" value="1"/>
</dbReference>
<dbReference type="CDD" id="cd01146">
    <property type="entry name" value="FhuD"/>
    <property type="match status" value="1"/>
</dbReference>